<dbReference type="EMBL" id="OZ034819">
    <property type="protein sequence ID" value="CAL1391652.1"/>
    <property type="molecule type" value="Genomic_DNA"/>
</dbReference>
<name>A0AAV2F146_9ROSI</name>
<reference evidence="3 4" key="1">
    <citation type="submission" date="2024-04" db="EMBL/GenBank/DDBJ databases">
        <authorList>
            <person name="Fracassetti M."/>
        </authorList>
    </citation>
    <scope>NUCLEOTIDE SEQUENCE [LARGE SCALE GENOMIC DNA]</scope>
</reference>
<evidence type="ECO:0000256" key="2">
    <source>
        <dbReference type="SAM" id="SignalP"/>
    </source>
</evidence>
<dbReference type="AlphaFoldDB" id="A0AAV2F146"/>
<feature type="region of interest" description="Disordered" evidence="1">
    <location>
        <begin position="62"/>
        <end position="83"/>
    </location>
</feature>
<evidence type="ECO:0008006" key="5">
    <source>
        <dbReference type="Google" id="ProtNLM"/>
    </source>
</evidence>
<evidence type="ECO:0000313" key="4">
    <source>
        <dbReference type="Proteomes" id="UP001497516"/>
    </source>
</evidence>
<proteinExistence type="predicted"/>
<evidence type="ECO:0000313" key="3">
    <source>
        <dbReference type="EMBL" id="CAL1391652.1"/>
    </source>
</evidence>
<sequence length="83" mass="9166">MGLMSWLWIRLRASPLGGLMLGSQLRPAYTAQVDSSSFSRLRPQDIEALCCGSDQHRVWAGPATMMRAGDQKPPTKAERGSEF</sequence>
<accession>A0AAV2F146</accession>
<feature type="signal peptide" evidence="2">
    <location>
        <begin position="1"/>
        <end position="30"/>
    </location>
</feature>
<organism evidence="3 4">
    <name type="scientific">Linum trigynum</name>
    <dbReference type="NCBI Taxonomy" id="586398"/>
    <lineage>
        <taxon>Eukaryota</taxon>
        <taxon>Viridiplantae</taxon>
        <taxon>Streptophyta</taxon>
        <taxon>Embryophyta</taxon>
        <taxon>Tracheophyta</taxon>
        <taxon>Spermatophyta</taxon>
        <taxon>Magnoliopsida</taxon>
        <taxon>eudicotyledons</taxon>
        <taxon>Gunneridae</taxon>
        <taxon>Pentapetalae</taxon>
        <taxon>rosids</taxon>
        <taxon>fabids</taxon>
        <taxon>Malpighiales</taxon>
        <taxon>Linaceae</taxon>
        <taxon>Linum</taxon>
    </lineage>
</organism>
<protein>
    <recommendedName>
        <fullName evidence="5">Secreted protein</fullName>
    </recommendedName>
</protein>
<keyword evidence="2" id="KW-0732">Signal</keyword>
<feature type="chain" id="PRO_5043427252" description="Secreted protein" evidence="2">
    <location>
        <begin position="31"/>
        <end position="83"/>
    </location>
</feature>
<keyword evidence="4" id="KW-1185">Reference proteome</keyword>
<feature type="compositionally biased region" description="Basic and acidic residues" evidence="1">
    <location>
        <begin position="69"/>
        <end position="83"/>
    </location>
</feature>
<evidence type="ECO:0000256" key="1">
    <source>
        <dbReference type="SAM" id="MobiDB-lite"/>
    </source>
</evidence>
<gene>
    <name evidence="3" type="ORF">LTRI10_LOCUS32356</name>
</gene>
<dbReference type="Proteomes" id="UP001497516">
    <property type="component" value="Chromosome 6"/>
</dbReference>